<feature type="binding site" evidence="6">
    <location>
        <position position="322"/>
    </location>
    <ligand>
        <name>FAD</name>
        <dbReference type="ChEBI" id="CHEBI:57692"/>
    </ligand>
</feature>
<accession>A0ABV9NTK9</accession>
<evidence type="ECO:0000256" key="6">
    <source>
        <dbReference type="HAMAP-Rule" id="MF_01685"/>
    </source>
</evidence>
<feature type="binding site" evidence="6">
    <location>
        <position position="83"/>
    </location>
    <ligand>
        <name>FAD</name>
        <dbReference type="ChEBI" id="CHEBI:57692"/>
    </ligand>
</feature>
<feature type="binding site" evidence="6">
    <location>
        <position position="281"/>
    </location>
    <ligand>
        <name>FAD</name>
        <dbReference type="ChEBI" id="CHEBI:57692"/>
    </ligand>
</feature>
<keyword evidence="4 6" id="KW-0521">NADP</keyword>
<feature type="binding site" evidence="6">
    <location>
        <position position="39"/>
    </location>
    <ligand>
        <name>FAD</name>
        <dbReference type="ChEBI" id="CHEBI:57692"/>
    </ligand>
</feature>
<proteinExistence type="inferred from homology"/>
<evidence type="ECO:0000256" key="4">
    <source>
        <dbReference type="ARBA" id="ARBA00022857"/>
    </source>
</evidence>
<comment type="catalytic activity">
    <reaction evidence="6">
        <text>2 reduced [2Fe-2S]-[ferredoxin] + NADP(+) + H(+) = 2 oxidized [2Fe-2S]-[ferredoxin] + NADPH</text>
        <dbReference type="Rhea" id="RHEA:20125"/>
        <dbReference type="Rhea" id="RHEA-COMP:10000"/>
        <dbReference type="Rhea" id="RHEA-COMP:10001"/>
        <dbReference type="ChEBI" id="CHEBI:15378"/>
        <dbReference type="ChEBI" id="CHEBI:33737"/>
        <dbReference type="ChEBI" id="CHEBI:33738"/>
        <dbReference type="ChEBI" id="CHEBI:57783"/>
        <dbReference type="ChEBI" id="CHEBI:58349"/>
        <dbReference type="EC" id="1.18.1.2"/>
    </reaction>
</comment>
<evidence type="ECO:0000256" key="5">
    <source>
        <dbReference type="ARBA" id="ARBA00023002"/>
    </source>
</evidence>
<gene>
    <name evidence="8" type="ORF">ACFO4L_05460</name>
</gene>
<dbReference type="PRINTS" id="PR00469">
    <property type="entry name" value="PNDRDTASEII"/>
</dbReference>
<feature type="binding site" evidence="6">
    <location>
        <position position="31"/>
    </location>
    <ligand>
        <name>FAD</name>
        <dbReference type="ChEBI" id="CHEBI:57692"/>
    </ligand>
</feature>
<keyword evidence="2 6" id="KW-0285">Flavoprotein</keyword>
<organism evidence="8 9">
    <name type="scientific">Bacillus daqingensis</name>
    <dbReference type="NCBI Taxonomy" id="872396"/>
    <lineage>
        <taxon>Bacteria</taxon>
        <taxon>Bacillati</taxon>
        <taxon>Bacillota</taxon>
        <taxon>Bacilli</taxon>
        <taxon>Bacillales</taxon>
        <taxon>Bacillaceae</taxon>
        <taxon>Bacillus</taxon>
    </lineage>
</organism>
<dbReference type="EMBL" id="JBHSGK010000004">
    <property type="protein sequence ID" value="MFC4736030.1"/>
    <property type="molecule type" value="Genomic_DNA"/>
</dbReference>
<dbReference type="InterPro" id="IPR036188">
    <property type="entry name" value="FAD/NAD-bd_sf"/>
</dbReference>
<dbReference type="Proteomes" id="UP001595896">
    <property type="component" value="Unassembled WGS sequence"/>
</dbReference>
<evidence type="ECO:0000256" key="3">
    <source>
        <dbReference type="ARBA" id="ARBA00022827"/>
    </source>
</evidence>
<dbReference type="InterPro" id="IPR050097">
    <property type="entry name" value="Ferredoxin-NADP_redctase_2"/>
</dbReference>
<keyword evidence="5 6" id="KW-0560">Oxidoreductase</keyword>
<dbReference type="Pfam" id="PF07992">
    <property type="entry name" value="Pyr_redox_2"/>
    <property type="match status" value="1"/>
</dbReference>
<feature type="binding site" evidence="6">
    <location>
        <position position="43"/>
    </location>
    <ligand>
        <name>FAD</name>
        <dbReference type="ChEBI" id="CHEBI:57692"/>
    </ligand>
</feature>
<comment type="caution">
    <text evidence="6">Lacks conserved residue(s) required for the propagation of feature annotation.</text>
</comment>
<comment type="caution">
    <text evidence="8">The sequence shown here is derived from an EMBL/GenBank/DDBJ whole genome shotgun (WGS) entry which is preliminary data.</text>
</comment>
<comment type="cofactor">
    <cofactor evidence="6">
        <name>FAD</name>
        <dbReference type="ChEBI" id="CHEBI:57692"/>
    </cofactor>
    <text evidence="6">Binds 1 FAD per subunit.</text>
</comment>
<evidence type="ECO:0000313" key="8">
    <source>
        <dbReference type="EMBL" id="MFC4736030.1"/>
    </source>
</evidence>
<evidence type="ECO:0000259" key="7">
    <source>
        <dbReference type="Pfam" id="PF07992"/>
    </source>
</evidence>
<feature type="domain" description="FAD/NAD(P)-binding" evidence="7">
    <location>
        <begin position="2"/>
        <end position="295"/>
    </location>
</feature>
<feature type="binding site" evidence="6">
    <location>
        <position position="117"/>
    </location>
    <ligand>
        <name>FAD</name>
        <dbReference type="ChEBI" id="CHEBI:57692"/>
    </ligand>
</feature>
<name>A0ABV9NTK9_9BACI</name>
<protein>
    <recommendedName>
        <fullName evidence="6">Ferredoxin--NADP reductase</fullName>
        <shortName evidence="6">FNR</shortName>
        <shortName evidence="6">Fd-NADP(+) reductase</shortName>
        <ecNumber evidence="6">1.18.1.2</ecNumber>
    </recommendedName>
</protein>
<comment type="similarity">
    <text evidence="6">Belongs to the ferredoxin--NADP reductase type 2 family.</text>
</comment>
<dbReference type="RefSeq" id="WP_377908688.1">
    <property type="nucleotide sequence ID" value="NZ_JBHSGK010000004.1"/>
</dbReference>
<keyword evidence="9" id="KW-1185">Reference proteome</keyword>
<evidence type="ECO:0000256" key="1">
    <source>
        <dbReference type="ARBA" id="ARBA00011738"/>
    </source>
</evidence>
<dbReference type="HAMAP" id="MF_01685">
    <property type="entry name" value="FENR2"/>
    <property type="match status" value="1"/>
</dbReference>
<evidence type="ECO:0000313" key="9">
    <source>
        <dbReference type="Proteomes" id="UP001595896"/>
    </source>
</evidence>
<dbReference type="Gene3D" id="3.50.50.60">
    <property type="entry name" value="FAD/NAD(P)-binding domain"/>
    <property type="match status" value="2"/>
</dbReference>
<keyword evidence="3 6" id="KW-0274">FAD</keyword>
<dbReference type="PANTHER" id="PTHR48105">
    <property type="entry name" value="THIOREDOXIN REDUCTASE 1-RELATED-RELATED"/>
    <property type="match status" value="1"/>
</dbReference>
<dbReference type="InterPro" id="IPR023753">
    <property type="entry name" value="FAD/NAD-binding_dom"/>
</dbReference>
<sequence length="340" mass="35898">MKDVTIIGGGPAGLYAAFYSGLRGMSVQLLEAQSQLGGKVRLYPEKIIWDAGGMPPVTGEEFCAGLIRQGRTFDPEVHLETVVANIKQTENGFEVLTEGGRTFSSSSVIVAAGGGIITPQRLEVEGAERFDMTNLHYTAQGLETFRNKTVLISGGGNTAVDWANELEGIAANVMLSCRSALKGHEAVVEKVMCSTVDCMLQTSIQRLIADESGTRIKQVELQCGLDAGRIVDVDHVLVNHGYERELAFLNGTSLALEMEDQRITAAANGATSVPGLFAAGDVAVHPGKINLLAGAFHDAANAVNAAKTFIDPEAAASGMVSSHHSGFAKRNEALKKAGQV</sequence>
<dbReference type="PRINTS" id="PR00368">
    <property type="entry name" value="FADPNR"/>
</dbReference>
<dbReference type="InterPro" id="IPR022890">
    <property type="entry name" value="Fd--NADP_Rdtase_type_2"/>
</dbReference>
<reference evidence="9" key="1">
    <citation type="journal article" date="2019" name="Int. J. Syst. Evol. Microbiol.">
        <title>The Global Catalogue of Microorganisms (GCM) 10K type strain sequencing project: providing services to taxonomists for standard genome sequencing and annotation.</title>
        <authorList>
            <consortium name="The Broad Institute Genomics Platform"/>
            <consortium name="The Broad Institute Genome Sequencing Center for Infectious Disease"/>
            <person name="Wu L."/>
            <person name="Ma J."/>
        </authorList>
    </citation>
    <scope>NUCLEOTIDE SEQUENCE [LARGE SCALE GENOMIC DNA]</scope>
    <source>
        <strain evidence="9">JCM 12165</strain>
    </source>
</reference>
<evidence type="ECO:0000256" key="2">
    <source>
        <dbReference type="ARBA" id="ARBA00022630"/>
    </source>
</evidence>
<dbReference type="SUPFAM" id="SSF51905">
    <property type="entry name" value="FAD/NAD(P)-binding domain"/>
    <property type="match status" value="1"/>
</dbReference>
<comment type="subunit">
    <text evidence="1 6">Homodimer.</text>
</comment>
<dbReference type="EC" id="1.18.1.2" evidence="6"/>